<reference evidence="1" key="1">
    <citation type="submission" date="2020-05" db="EMBL/GenBank/DDBJ databases">
        <authorList>
            <person name="Chiriac C."/>
            <person name="Salcher M."/>
            <person name="Ghai R."/>
            <person name="Kavagutti S V."/>
        </authorList>
    </citation>
    <scope>NUCLEOTIDE SEQUENCE</scope>
</reference>
<name>A0A6J7FFU2_9ZZZZ</name>
<evidence type="ECO:0000313" key="1">
    <source>
        <dbReference type="EMBL" id="CAB4892355.1"/>
    </source>
</evidence>
<sequence length="70" mass="7698">MSSRRCSQPVCSRVAVATVTIDYDGRTMALGPLAPAETAEGYHLCNVHARRLTPAYGWRLIRHLELSGDV</sequence>
<organism evidence="1">
    <name type="scientific">freshwater metagenome</name>
    <dbReference type="NCBI Taxonomy" id="449393"/>
    <lineage>
        <taxon>unclassified sequences</taxon>
        <taxon>metagenomes</taxon>
        <taxon>ecological metagenomes</taxon>
    </lineage>
</organism>
<dbReference type="Pfam" id="PF12005">
    <property type="entry name" value="DUF3499"/>
    <property type="match status" value="1"/>
</dbReference>
<protein>
    <submittedName>
        <fullName evidence="1">Unannotated protein</fullName>
    </submittedName>
</protein>
<proteinExistence type="predicted"/>
<dbReference type="AlphaFoldDB" id="A0A6J7FFU2"/>
<dbReference type="InterPro" id="IPR021888">
    <property type="entry name" value="DUF3499"/>
</dbReference>
<dbReference type="EMBL" id="CAFBMB010000023">
    <property type="protein sequence ID" value="CAB4892355.1"/>
    <property type="molecule type" value="Genomic_DNA"/>
</dbReference>
<accession>A0A6J7FFU2</accession>
<gene>
    <name evidence="1" type="ORF">UFOPK3516_00476</name>
</gene>